<keyword evidence="2" id="KW-1185">Reference proteome</keyword>
<evidence type="ECO:0000313" key="1">
    <source>
        <dbReference type="EMBL" id="OCK86843.1"/>
    </source>
</evidence>
<organism evidence="1 2">
    <name type="scientific">Cenococcum geophilum 1.58</name>
    <dbReference type="NCBI Taxonomy" id="794803"/>
    <lineage>
        <taxon>Eukaryota</taxon>
        <taxon>Fungi</taxon>
        <taxon>Dikarya</taxon>
        <taxon>Ascomycota</taxon>
        <taxon>Pezizomycotina</taxon>
        <taxon>Dothideomycetes</taxon>
        <taxon>Pleosporomycetidae</taxon>
        <taxon>Gloniales</taxon>
        <taxon>Gloniaceae</taxon>
        <taxon>Cenococcum</taxon>
    </lineage>
</organism>
<gene>
    <name evidence="1" type="ORF">K441DRAFT_452717</name>
</gene>
<evidence type="ECO:0000313" key="2">
    <source>
        <dbReference type="Proteomes" id="UP000250078"/>
    </source>
</evidence>
<reference evidence="1 2" key="1">
    <citation type="journal article" date="2016" name="Nat. Commun.">
        <title>Ectomycorrhizal ecology is imprinted in the genome of the dominant symbiotic fungus Cenococcum geophilum.</title>
        <authorList>
            <consortium name="DOE Joint Genome Institute"/>
            <person name="Peter M."/>
            <person name="Kohler A."/>
            <person name="Ohm R.A."/>
            <person name="Kuo A."/>
            <person name="Krutzmann J."/>
            <person name="Morin E."/>
            <person name="Arend M."/>
            <person name="Barry K.W."/>
            <person name="Binder M."/>
            <person name="Choi C."/>
            <person name="Clum A."/>
            <person name="Copeland A."/>
            <person name="Grisel N."/>
            <person name="Haridas S."/>
            <person name="Kipfer T."/>
            <person name="LaButti K."/>
            <person name="Lindquist E."/>
            <person name="Lipzen A."/>
            <person name="Maire R."/>
            <person name="Meier B."/>
            <person name="Mihaltcheva S."/>
            <person name="Molinier V."/>
            <person name="Murat C."/>
            <person name="Poggeler S."/>
            <person name="Quandt C.A."/>
            <person name="Sperisen C."/>
            <person name="Tritt A."/>
            <person name="Tisserant E."/>
            <person name="Crous P.W."/>
            <person name="Henrissat B."/>
            <person name="Nehls U."/>
            <person name="Egli S."/>
            <person name="Spatafora J.W."/>
            <person name="Grigoriev I.V."/>
            <person name="Martin F.M."/>
        </authorList>
    </citation>
    <scope>NUCLEOTIDE SEQUENCE [LARGE SCALE GENOMIC DNA]</scope>
    <source>
        <strain evidence="1 2">1.58</strain>
    </source>
</reference>
<proteinExistence type="predicted"/>
<dbReference type="EMBL" id="KV748284">
    <property type="protein sequence ID" value="OCK86843.1"/>
    <property type="molecule type" value="Genomic_DNA"/>
</dbReference>
<sequence>SSEDESGSFQPATNLPNSRVIKRNLEDLMLLVEGPYLDLNPEYQRDVVWQPERMTGLINSLMENFYIPLVIFNIHEIQVEDGIRWQRVCVDGKQRISSVQAFMQGRIPCHDRYGNKWYYSGRTGKGGNPIKGRRVLPEHMKKIFRQKEFVCYEFKNLSPKQEEDLFGKVQMGVSLTPAEKMRATSGPWQDFTRLFENDFSSVVGLAKTDRGAGFRLLLCCFSQILEVQHPTNANGKPTLRTNSKYLQDIFVKNIKALDDATKSHLASVFTTFKELVGEDLQTFKNNGYRTVKTFAPVELIAVAVLISMYGDSRNNALLLGDVRAMRLTLRQTRHDLQMNQGTWDAIWEFLESLESYRGVVDD</sequence>
<feature type="non-terminal residue" evidence="1">
    <location>
        <position position="362"/>
    </location>
</feature>
<accession>A0ACC8EL49</accession>
<feature type="non-terminal residue" evidence="1">
    <location>
        <position position="1"/>
    </location>
</feature>
<dbReference type="Proteomes" id="UP000250078">
    <property type="component" value="Unassembled WGS sequence"/>
</dbReference>
<protein>
    <submittedName>
        <fullName evidence="1">Uncharacterized protein</fullName>
    </submittedName>
</protein>
<name>A0ACC8EL49_9PEZI</name>